<sequence length="169" mass="18541">MLLEAAPPIFRSARRLKQFDLIDATQHALIGGGSAVVLPDAGGNHELIVGANDPTQPLAVMLPLDANFHIRVEAALRLHRRLFGRAAGPLPRALTLTPRHRLRLVRMVRALDGQSSGASYREIAAVLFETHQQSATEWKTSSIRAQTIRLVKDAETMVRGGYLRLLAGR</sequence>
<dbReference type="AlphaFoldDB" id="A0A6L9MNB4"/>
<dbReference type="EMBL" id="JAAAMJ010000032">
    <property type="protein sequence ID" value="NDV89225.1"/>
    <property type="molecule type" value="Genomic_DNA"/>
</dbReference>
<reference evidence="2 3" key="1">
    <citation type="submission" date="2020-01" db="EMBL/GenBank/DDBJ databases">
        <title>Genomes of bacteria type strains.</title>
        <authorList>
            <person name="Chen J."/>
            <person name="Zhu S."/>
            <person name="Chen J."/>
        </authorList>
    </citation>
    <scope>NUCLEOTIDE SEQUENCE [LARGE SCALE GENOMIC DNA]</scope>
    <source>
        <strain evidence="2 3">KCTC 52919</strain>
    </source>
</reference>
<organism evidence="2 3">
    <name type="scientific">Aurantimonas aggregata</name>
    <dbReference type="NCBI Taxonomy" id="2047720"/>
    <lineage>
        <taxon>Bacteria</taxon>
        <taxon>Pseudomonadati</taxon>
        <taxon>Pseudomonadota</taxon>
        <taxon>Alphaproteobacteria</taxon>
        <taxon>Hyphomicrobiales</taxon>
        <taxon>Aurantimonadaceae</taxon>
        <taxon>Aurantimonas</taxon>
    </lineage>
</organism>
<gene>
    <name evidence="2" type="ORF">GTW51_21420</name>
</gene>
<name>A0A6L9MNB4_9HYPH</name>
<evidence type="ECO:0000313" key="3">
    <source>
        <dbReference type="Proteomes" id="UP000476332"/>
    </source>
</evidence>
<evidence type="ECO:0000259" key="1">
    <source>
        <dbReference type="Pfam" id="PF10074"/>
    </source>
</evidence>
<evidence type="ECO:0000313" key="2">
    <source>
        <dbReference type="EMBL" id="NDV89225.1"/>
    </source>
</evidence>
<feature type="domain" description="T6SS Transcription factor RovC-like DNA binding" evidence="1">
    <location>
        <begin position="61"/>
        <end position="166"/>
    </location>
</feature>
<protein>
    <submittedName>
        <fullName evidence="2">DUF2285 domain-containing protein</fullName>
    </submittedName>
</protein>
<proteinExistence type="predicted"/>
<keyword evidence="3" id="KW-1185">Reference proteome</keyword>
<dbReference type="InterPro" id="IPR018754">
    <property type="entry name" value="RovC-like_DNA-bd"/>
</dbReference>
<dbReference type="Pfam" id="PF10074">
    <property type="entry name" value="RovC_DNA-bd"/>
    <property type="match status" value="1"/>
</dbReference>
<dbReference type="Proteomes" id="UP000476332">
    <property type="component" value="Unassembled WGS sequence"/>
</dbReference>
<comment type="caution">
    <text evidence="2">The sequence shown here is derived from an EMBL/GenBank/DDBJ whole genome shotgun (WGS) entry which is preliminary data.</text>
</comment>
<accession>A0A6L9MNB4</accession>